<dbReference type="AlphaFoldDB" id="A0AA36CGF8"/>
<evidence type="ECO:0000313" key="3">
    <source>
        <dbReference type="Proteomes" id="UP001177023"/>
    </source>
</evidence>
<organism evidence="2 3">
    <name type="scientific">Mesorhabditis spiculigera</name>
    <dbReference type="NCBI Taxonomy" id="96644"/>
    <lineage>
        <taxon>Eukaryota</taxon>
        <taxon>Metazoa</taxon>
        <taxon>Ecdysozoa</taxon>
        <taxon>Nematoda</taxon>
        <taxon>Chromadorea</taxon>
        <taxon>Rhabditida</taxon>
        <taxon>Rhabditina</taxon>
        <taxon>Rhabditomorpha</taxon>
        <taxon>Rhabditoidea</taxon>
        <taxon>Rhabditidae</taxon>
        <taxon>Mesorhabditinae</taxon>
        <taxon>Mesorhabditis</taxon>
    </lineage>
</organism>
<comment type="caution">
    <text evidence="2">The sequence shown here is derived from an EMBL/GenBank/DDBJ whole genome shotgun (WGS) entry which is preliminary data.</text>
</comment>
<dbReference type="EMBL" id="CATQJA010001592">
    <property type="protein sequence ID" value="CAJ0567870.1"/>
    <property type="molecule type" value="Genomic_DNA"/>
</dbReference>
<feature type="region of interest" description="Disordered" evidence="1">
    <location>
        <begin position="237"/>
        <end position="269"/>
    </location>
</feature>
<evidence type="ECO:0000256" key="1">
    <source>
        <dbReference type="SAM" id="MobiDB-lite"/>
    </source>
</evidence>
<proteinExistence type="predicted"/>
<dbReference type="Proteomes" id="UP001177023">
    <property type="component" value="Unassembled WGS sequence"/>
</dbReference>
<sequence>MAGGAPRDPGQGVGNGFFAQDGRLFLKSMNRLQESGNTVQSHAVSFTNRFSEAISMGVSTFNSSQGAVKEVCEYVNRMKGMATNIQRTYGIIGPDLRNLPPIPEMAPEYVPPVRIFNNSFLKTMVLARIIKRAQYRPICPCATQLQQSMAAFNTYLRAIGRSQRALTEAIRESQELTTALQHHQTQLTTVVSEMGDVLNLYTKYATWYDAALATHLHIRSESADRICRCDLADEEISEEEMSDDKERPGDDTTDEGSDEGVKGEGAKPNRVPQKPGICIWCEKYSKDLSFHYGGGLCQTCKGRYRKAIIKYLAHPDALCSCLGKKKCPGCHIRKGQALGLDYSKYTPR</sequence>
<feature type="non-terminal residue" evidence="2">
    <location>
        <position position="1"/>
    </location>
</feature>
<gene>
    <name evidence="2" type="ORF">MSPICULIGERA_LOCUS6404</name>
</gene>
<name>A0AA36CGF8_9BILA</name>
<reference evidence="2" key="1">
    <citation type="submission" date="2023-06" db="EMBL/GenBank/DDBJ databases">
        <authorList>
            <person name="Delattre M."/>
        </authorList>
    </citation>
    <scope>NUCLEOTIDE SEQUENCE</scope>
    <source>
        <strain evidence="2">AF72</strain>
    </source>
</reference>
<evidence type="ECO:0000313" key="2">
    <source>
        <dbReference type="EMBL" id="CAJ0567870.1"/>
    </source>
</evidence>
<keyword evidence="3" id="KW-1185">Reference proteome</keyword>
<accession>A0AA36CGF8</accession>
<protein>
    <submittedName>
        <fullName evidence="2">Uncharacterized protein</fullName>
    </submittedName>
</protein>